<dbReference type="EMBL" id="SGWQ01000003">
    <property type="protein sequence ID" value="RZS40782.1"/>
    <property type="molecule type" value="Genomic_DNA"/>
</dbReference>
<proteinExistence type="predicted"/>
<dbReference type="InterPro" id="IPR027304">
    <property type="entry name" value="Trigger_fact/SurA_dom_sf"/>
</dbReference>
<dbReference type="AlphaFoldDB" id="A0A4Q7KYM7"/>
<keyword evidence="2" id="KW-1185">Reference proteome</keyword>
<dbReference type="OrthoDB" id="5175106at2"/>
<reference evidence="1 2" key="1">
    <citation type="submission" date="2019-02" db="EMBL/GenBank/DDBJ databases">
        <title>Genomic Encyclopedia of Type Strains, Phase IV (KMG-IV): sequencing the most valuable type-strain genomes for metagenomic binning, comparative biology and taxonomic classification.</title>
        <authorList>
            <person name="Goeker M."/>
        </authorList>
    </citation>
    <scope>NUCLEOTIDE SEQUENCE [LARGE SCALE GENOMIC DNA]</scope>
    <source>
        <strain evidence="1 2">DSM 101727</strain>
    </source>
</reference>
<organism evidence="1 2">
    <name type="scientific">Herbihabitans rhizosphaerae</name>
    <dbReference type="NCBI Taxonomy" id="1872711"/>
    <lineage>
        <taxon>Bacteria</taxon>
        <taxon>Bacillati</taxon>
        <taxon>Actinomycetota</taxon>
        <taxon>Actinomycetes</taxon>
        <taxon>Pseudonocardiales</taxon>
        <taxon>Pseudonocardiaceae</taxon>
        <taxon>Herbihabitans</taxon>
    </lineage>
</organism>
<dbReference type="Proteomes" id="UP000294257">
    <property type="component" value="Unassembled WGS sequence"/>
</dbReference>
<protein>
    <recommendedName>
        <fullName evidence="3">SurA-like protein</fullName>
    </recommendedName>
</protein>
<sequence>MHSRGLLLITAAALTVGLTACGSGPSQVGSAAIIGDKVIALDDVQSDLKWVLDNVPQVQQQQKQHKLDLVSRELVSRRIQHELIAIATRRESLQIDEREVTEMINGSGGEVEAAKQNGDTPAKIREVARDILLTQALGSHYFNKLSVTFDGVVIPVRAESGSSAKDRAQALARQIADNPARARDLMRTGAGPNAQVVVDQQVTPALTERTGGAAWAGGPLFGAKAGTVIAFTPEDDNGSWLVVQVHDRKVLDPAPTNTQGKPQTLYKLGQRVLSQLADEVGLKVNPRYGVWDPLAVNVAPRVEEATGVQIPVRRTTP</sequence>
<dbReference type="RefSeq" id="WP_130343792.1">
    <property type="nucleotide sequence ID" value="NZ_SGWQ01000003.1"/>
</dbReference>
<name>A0A4Q7KYM7_9PSEU</name>
<dbReference type="SUPFAM" id="SSF109998">
    <property type="entry name" value="Triger factor/SurA peptide-binding domain-like"/>
    <property type="match status" value="1"/>
</dbReference>
<accession>A0A4Q7KYM7</accession>
<evidence type="ECO:0000313" key="1">
    <source>
        <dbReference type="EMBL" id="RZS40782.1"/>
    </source>
</evidence>
<comment type="caution">
    <text evidence="1">The sequence shown here is derived from an EMBL/GenBank/DDBJ whole genome shotgun (WGS) entry which is preliminary data.</text>
</comment>
<gene>
    <name evidence="1" type="ORF">EV193_10395</name>
</gene>
<evidence type="ECO:0000313" key="2">
    <source>
        <dbReference type="Proteomes" id="UP000294257"/>
    </source>
</evidence>
<dbReference type="PROSITE" id="PS51257">
    <property type="entry name" value="PROKAR_LIPOPROTEIN"/>
    <property type="match status" value="1"/>
</dbReference>
<evidence type="ECO:0008006" key="3">
    <source>
        <dbReference type="Google" id="ProtNLM"/>
    </source>
</evidence>